<name>A0A1E3X2L1_9BACT</name>
<reference evidence="2 3" key="1">
    <citation type="submission" date="2016-07" db="EMBL/GenBank/DDBJ databases">
        <title>Draft genome of Scalindua rubra, obtained from a brine-seawater interface in the Red Sea, sheds light on salt adaptation in anammox bacteria.</title>
        <authorList>
            <person name="Speth D.R."/>
            <person name="Lagkouvardos I."/>
            <person name="Wang Y."/>
            <person name="Qian P.-Y."/>
            <person name="Dutilh B.E."/>
            <person name="Jetten M.S."/>
        </authorList>
    </citation>
    <scope>NUCLEOTIDE SEQUENCE [LARGE SCALE GENOMIC DNA]</scope>
    <source>
        <strain evidence="2">BSI-1</strain>
    </source>
</reference>
<keyword evidence="1" id="KW-1133">Transmembrane helix</keyword>
<dbReference type="AlphaFoldDB" id="A0A1E3X2L1"/>
<evidence type="ECO:0000313" key="2">
    <source>
        <dbReference type="EMBL" id="ODS29880.1"/>
    </source>
</evidence>
<keyword evidence="1" id="KW-0472">Membrane</keyword>
<accession>A0A1E3X2L1</accession>
<organism evidence="2 3">
    <name type="scientific">Candidatus Scalindua rubra</name>
    <dbReference type="NCBI Taxonomy" id="1872076"/>
    <lineage>
        <taxon>Bacteria</taxon>
        <taxon>Pseudomonadati</taxon>
        <taxon>Planctomycetota</taxon>
        <taxon>Candidatus Brocadiia</taxon>
        <taxon>Candidatus Brocadiales</taxon>
        <taxon>Candidatus Scalinduaceae</taxon>
        <taxon>Candidatus Scalindua</taxon>
    </lineage>
</organism>
<proteinExistence type="predicted"/>
<sequence>MIHKHLTLHSLLVPIIFWLITSFVFQIVFHIPEAIANENTVIIIRSQQITAYNKVIDGFEKGCKEKNIFVKEMYDLKGDVEEGKKVIQNIKANNHKPDLILAVGILAATLTKTQFTNIPIILGVKSILRSNIA</sequence>
<dbReference type="SUPFAM" id="SSF53822">
    <property type="entry name" value="Periplasmic binding protein-like I"/>
    <property type="match status" value="1"/>
</dbReference>
<dbReference type="EMBL" id="MAYW01000345">
    <property type="protein sequence ID" value="ODS29880.1"/>
    <property type="molecule type" value="Genomic_DNA"/>
</dbReference>
<protein>
    <submittedName>
        <fullName evidence="2">Uncharacterized protein</fullName>
    </submittedName>
</protein>
<gene>
    <name evidence="2" type="ORF">SCARUB_05019</name>
</gene>
<evidence type="ECO:0000313" key="3">
    <source>
        <dbReference type="Proteomes" id="UP000094056"/>
    </source>
</evidence>
<evidence type="ECO:0000256" key="1">
    <source>
        <dbReference type="SAM" id="Phobius"/>
    </source>
</evidence>
<dbReference type="Gene3D" id="3.40.50.2300">
    <property type="match status" value="1"/>
</dbReference>
<keyword evidence="1" id="KW-0812">Transmembrane</keyword>
<comment type="caution">
    <text evidence="2">The sequence shown here is derived from an EMBL/GenBank/DDBJ whole genome shotgun (WGS) entry which is preliminary data.</text>
</comment>
<dbReference type="InterPro" id="IPR028082">
    <property type="entry name" value="Peripla_BP_I"/>
</dbReference>
<dbReference type="Proteomes" id="UP000094056">
    <property type="component" value="Unassembled WGS sequence"/>
</dbReference>
<feature type="transmembrane region" description="Helical" evidence="1">
    <location>
        <begin position="12"/>
        <end position="31"/>
    </location>
</feature>